<keyword evidence="6" id="KW-0819">tRNA processing</keyword>
<evidence type="ECO:0000256" key="5">
    <source>
        <dbReference type="ARBA" id="ARBA00022691"/>
    </source>
</evidence>
<reference evidence="12 13" key="2">
    <citation type="submission" date="2014-03" db="EMBL/GenBank/DDBJ databases">
        <title>Draft Genome Sequences of Four Burkholderia Strains.</title>
        <authorList>
            <person name="Liu X.Y."/>
            <person name="Li C.X."/>
            <person name="Xu J.H."/>
        </authorList>
    </citation>
    <scope>NUCLEOTIDE SEQUENCE [LARGE SCALE GENOMIC DNA]</scope>
    <source>
        <strain evidence="12 13">R27</strain>
    </source>
</reference>
<dbReference type="Gene3D" id="3.30.9.10">
    <property type="entry name" value="D-Amino Acid Oxidase, subunit A, domain 2"/>
    <property type="match status" value="1"/>
</dbReference>
<keyword evidence="3" id="KW-0285">Flavoprotein</keyword>
<evidence type="ECO:0000256" key="2">
    <source>
        <dbReference type="ARBA" id="ARBA00022603"/>
    </source>
</evidence>
<evidence type="ECO:0000313" key="14">
    <source>
        <dbReference type="Proteomes" id="UP000597138"/>
    </source>
</evidence>
<dbReference type="Gene3D" id="3.40.50.150">
    <property type="entry name" value="Vaccinia Virus protein VP39"/>
    <property type="match status" value="1"/>
</dbReference>
<dbReference type="NCBIfam" id="TIGR03197">
    <property type="entry name" value="MnmC_Cterm"/>
    <property type="match status" value="1"/>
</dbReference>
<dbReference type="GO" id="GO:0016645">
    <property type="term" value="F:oxidoreductase activity, acting on the CH-NH group of donors"/>
    <property type="evidence" value="ECO:0007669"/>
    <property type="project" value="InterPro"/>
</dbReference>
<evidence type="ECO:0000313" key="11">
    <source>
        <dbReference type="EMBL" id="GGD86429.1"/>
    </source>
</evidence>
<reference evidence="11" key="4">
    <citation type="submission" date="2024-05" db="EMBL/GenBank/DDBJ databases">
        <authorList>
            <person name="Sun Q."/>
            <person name="Zhou Y."/>
        </authorList>
    </citation>
    <scope>NUCLEOTIDE SEQUENCE</scope>
    <source>
        <strain evidence="11">CGMCC 1.11013</strain>
    </source>
</reference>
<evidence type="ECO:0000256" key="3">
    <source>
        <dbReference type="ARBA" id="ARBA00022630"/>
    </source>
</evidence>
<name>A0A069P5Q6_9BURK</name>
<dbReference type="EMBL" id="BMEG01000009">
    <property type="protein sequence ID" value="GGD86429.1"/>
    <property type="molecule type" value="Genomic_DNA"/>
</dbReference>
<keyword evidence="1" id="KW-0963">Cytoplasm</keyword>
<dbReference type="SUPFAM" id="SSF51905">
    <property type="entry name" value="FAD/NAD(P)-binding domain"/>
    <property type="match status" value="1"/>
</dbReference>
<dbReference type="AlphaFoldDB" id="A0A069P5Q6"/>
<proteinExistence type="predicted"/>
<dbReference type="GO" id="GO:0005737">
    <property type="term" value="C:cytoplasm"/>
    <property type="evidence" value="ECO:0007669"/>
    <property type="project" value="TreeGrafter"/>
</dbReference>
<dbReference type="GO" id="GO:0032259">
    <property type="term" value="P:methylation"/>
    <property type="evidence" value="ECO:0007669"/>
    <property type="project" value="UniProtKB-KW"/>
</dbReference>
<dbReference type="InterPro" id="IPR006076">
    <property type="entry name" value="FAD-dep_OxRdtase"/>
</dbReference>
<evidence type="ECO:0000256" key="9">
    <source>
        <dbReference type="ARBA" id="ARBA00023268"/>
    </source>
</evidence>
<dbReference type="eggNOG" id="COG4121">
    <property type="taxonomic scope" value="Bacteria"/>
</dbReference>
<sequence length="603" mass="64763">MTHSSPLLAFHDLPARWKNTRIFTFLAADARIGSHRALLAVWRLWRESSARSERLHLVAIAPLTVHQDEDALSTALGEALPMRTPGVHRLELDAGRVVLTLAIGDEDDADLLSKLWLRADAIHFDASQHDDPRKLCKTLARFAADAATLSASAPEPAKAALLKTLTSSGFDCHATADGITGRFAPRWRVRRHDPPVACNAPARDAIVIGAGLAGCAMTSALASRGWRVTLIDRHSSPARDASGNPAGVFHPIIWRDDSVAARLTRAGFLHALRRWSALEAAGHDLQRSRAGLLQIADTPDDADALADAIERFRYQRDYVTAMTRDEASRVAGVDVARGGWFFPRGGAISPAAVCAAQLAAAGDALTARMNTEVARVEHDGRDWQAFDASGALIAKAPVIVLANAHDAARLAGLYGEPTRGVRGQLSLLDAGPLDGLRVPVIGEGYAVPLSDGRTLIGATYDIDDTDPGLRDAGHRENVERVGRMLPALRDVSASHGRVAFRCVTSDRMPMIGQLADETAARRDAQRLSGAWPLDLPRVEGLYGAFAFGSRGLVWATLGAELIASQIEGEPWPIERELAEAVDPARFLLRALRHGAISAPQLSS</sequence>
<keyword evidence="8" id="KW-0560">Oxidoreductase</keyword>
<reference evidence="14" key="3">
    <citation type="journal article" date="2019" name="Int. J. Syst. Evol. Microbiol.">
        <title>The Global Catalogue of Microorganisms (GCM) 10K type strain sequencing project: providing services to taxonomists for standard genome sequencing and annotation.</title>
        <authorList>
            <consortium name="The Broad Institute Genomics Platform"/>
            <consortium name="The Broad Institute Genome Sequencing Center for Infectious Disease"/>
            <person name="Wu L."/>
            <person name="Ma J."/>
        </authorList>
    </citation>
    <scope>NUCLEOTIDE SEQUENCE [LARGE SCALE GENOMIC DNA]</scope>
    <source>
        <strain evidence="14">CGMCC 1.11013</strain>
    </source>
</reference>
<keyword evidence="4" id="KW-0808">Transferase</keyword>
<feature type="domain" description="FAD dependent oxidoreductase" evidence="10">
    <location>
        <begin position="204"/>
        <end position="564"/>
    </location>
</feature>
<keyword evidence="7" id="KW-0274">FAD</keyword>
<comment type="caution">
    <text evidence="12">The sequence shown here is derived from an EMBL/GenBank/DDBJ whole genome shotgun (WGS) entry which is preliminary data.</text>
</comment>
<dbReference type="STRING" id="1071679.BG57_24735"/>
<keyword evidence="9" id="KW-0511">Multifunctional enzyme</keyword>
<keyword evidence="5" id="KW-0949">S-adenosyl-L-methionine</keyword>
<dbReference type="Proteomes" id="UP000597138">
    <property type="component" value="Unassembled WGS sequence"/>
</dbReference>
<protein>
    <submittedName>
        <fullName evidence="12">FAD-dependent cmnm(5)s(2)U34 oxidoreductase</fullName>
    </submittedName>
    <submittedName>
        <fullName evidence="11">tRNA 5-methylaminomethyl-2-thiouridine biosynthesis bifunctional protein MnmC</fullName>
    </submittedName>
</protein>
<evidence type="ECO:0000313" key="13">
    <source>
        <dbReference type="Proteomes" id="UP000027439"/>
    </source>
</evidence>
<evidence type="ECO:0000313" key="12">
    <source>
        <dbReference type="EMBL" id="KDR35807.1"/>
    </source>
</evidence>
<keyword evidence="2" id="KW-0489">Methyltransferase</keyword>
<dbReference type="EMBL" id="JFHE01000005">
    <property type="protein sequence ID" value="KDR35807.1"/>
    <property type="molecule type" value="Genomic_DNA"/>
</dbReference>
<dbReference type="Proteomes" id="UP000027439">
    <property type="component" value="Unassembled WGS sequence"/>
</dbReference>
<dbReference type="SUPFAM" id="SSF54373">
    <property type="entry name" value="FAD-linked reductases, C-terminal domain"/>
    <property type="match status" value="1"/>
</dbReference>
<dbReference type="NCBIfam" id="NF002483">
    <property type="entry name" value="PRK01747.1-4"/>
    <property type="match status" value="1"/>
</dbReference>
<evidence type="ECO:0000256" key="4">
    <source>
        <dbReference type="ARBA" id="ARBA00022679"/>
    </source>
</evidence>
<evidence type="ECO:0000259" key="10">
    <source>
        <dbReference type="Pfam" id="PF01266"/>
    </source>
</evidence>
<accession>A0A069P5Q6</accession>
<dbReference type="eggNOG" id="COG0665">
    <property type="taxonomic scope" value="Bacteria"/>
</dbReference>
<evidence type="ECO:0000256" key="1">
    <source>
        <dbReference type="ARBA" id="ARBA00022490"/>
    </source>
</evidence>
<evidence type="ECO:0000256" key="6">
    <source>
        <dbReference type="ARBA" id="ARBA00022694"/>
    </source>
</evidence>
<gene>
    <name evidence="11" type="primary">mnmC</name>
    <name evidence="12" type="ORF">BG57_24735</name>
    <name evidence="11" type="ORF">GCM10010985_46360</name>
</gene>
<dbReference type="PANTHER" id="PTHR13847">
    <property type="entry name" value="SARCOSINE DEHYDROGENASE-RELATED"/>
    <property type="match status" value="1"/>
</dbReference>
<reference evidence="11" key="1">
    <citation type="journal article" date="2014" name="Int. J. Syst. Evol. Microbiol.">
        <title>Complete genome of a new Firmicutes species belonging to the dominant human colonic microbiota ('Ruminococcus bicirculans') reveals two chromosomes and a selective capacity to utilize plant glucans.</title>
        <authorList>
            <consortium name="NISC Comparative Sequencing Program"/>
            <person name="Wegmann U."/>
            <person name="Louis P."/>
            <person name="Goesmann A."/>
            <person name="Henrissat B."/>
            <person name="Duncan S.H."/>
            <person name="Flint H.J."/>
        </authorList>
    </citation>
    <scope>NUCLEOTIDE SEQUENCE</scope>
    <source>
        <strain evidence="11">CGMCC 1.11013</strain>
    </source>
</reference>
<dbReference type="GO" id="GO:0008033">
    <property type="term" value="P:tRNA processing"/>
    <property type="evidence" value="ECO:0007669"/>
    <property type="project" value="UniProtKB-KW"/>
</dbReference>
<dbReference type="InterPro" id="IPR036188">
    <property type="entry name" value="FAD/NAD-bd_sf"/>
</dbReference>
<dbReference type="Gene3D" id="3.50.50.60">
    <property type="entry name" value="FAD/NAD(P)-binding domain"/>
    <property type="match status" value="1"/>
</dbReference>
<dbReference type="PANTHER" id="PTHR13847:SF283">
    <property type="entry name" value="TRNA 5-METHYLAMINOMETHYL-2-THIOURIDINE BIOSYNTHESIS BIFUNCTIONAL PROTEIN MNMC"/>
    <property type="match status" value="1"/>
</dbReference>
<organism evidence="12 13">
    <name type="scientific">Caballeronia grimmiae</name>
    <dbReference type="NCBI Taxonomy" id="1071679"/>
    <lineage>
        <taxon>Bacteria</taxon>
        <taxon>Pseudomonadati</taxon>
        <taxon>Pseudomonadota</taxon>
        <taxon>Betaproteobacteria</taxon>
        <taxon>Burkholderiales</taxon>
        <taxon>Burkholderiaceae</taxon>
        <taxon>Caballeronia</taxon>
    </lineage>
</organism>
<dbReference type="InterPro" id="IPR029063">
    <property type="entry name" value="SAM-dependent_MTases_sf"/>
</dbReference>
<dbReference type="RefSeq" id="WP_035962087.1">
    <property type="nucleotide sequence ID" value="NZ_BMEG01000009.1"/>
</dbReference>
<dbReference type="Pfam" id="PF01266">
    <property type="entry name" value="DAO"/>
    <property type="match status" value="1"/>
</dbReference>
<dbReference type="GO" id="GO:0008168">
    <property type="term" value="F:methyltransferase activity"/>
    <property type="evidence" value="ECO:0007669"/>
    <property type="project" value="UniProtKB-KW"/>
</dbReference>
<evidence type="ECO:0000256" key="8">
    <source>
        <dbReference type="ARBA" id="ARBA00023002"/>
    </source>
</evidence>
<dbReference type="InterPro" id="IPR017610">
    <property type="entry name" value="tRNA_S-uridine_synth_MnmC_C"/>
</dbReference>
<keyword evidence="14" id="KW-1185">Reference proteome</keyword>
<evidence type="ECO:0000256" key="7">
    <source>
        <dbReference type="ARBA" id="ARBA00022827"/>
    </source>
</evidence>
<dbReference type="OrthoDB" id="9786494at2"/>